<dbReference type="PANTHER" id="PTHR48090:SF3">
    <property type="entry name" value="UNDECAPRENYL-PHOSPHATE 4-DEOXY-4-FORMAMIDO-L-ARABINOSE TRANSFERASE"/>
    <property type="match status" value="1"/>
</dbReference>
<protein>
    <submittedName>
        <fullName evidence="9">Glycosyltransferase</fullName>
    </submittedName>
</protein>
<accession>A0A7V1N2K7</accession>
<dbReference type="InterPro" id="IPR029044">
    <property type="entry name" value="Nucleotide-diphossugar_trans"/>
</dbReference>
<dbReference type="InterPro" id="IPR001173">
    <property type="entry name" value="Glyco_trans_2-like"/>
</dbReference>
<evidence type="ECO:0000313" key="9">
    <source>
        <dbReference type="EMBL" id="HEB74224.1"/>
    </source>
</evidence>
<name>A0A7V1N2K7_DESA2</name>
<keyword evidence="5" id="KW-0448">Lipopolysaccharide biosynthesis</keyword>
<dbReference type="GO" id="GO:0005886">
    <property type="term" value="C:plasma membrane"/>
    <property type="evidence" value="ECO:0007669"/>
    <property type="project" value="TreeGrafter"/>
</dbReference>
<evidence type="ECO:0000256" key="1">
    <source>
        <dbReference type="ARBA" id="ARBA00022475"/>
    </source>
</evidence>
<keyword evidence="6" id="KW-1133">Transmembrane helix</keyword>
<dbReference type="InterPro" id="IPR050256">
    <property type="entry name" value="Glycosyltransferase_2"/>
</dbReference>
<keyword evidence="1" id="KW-1003">Cell membrane</keyword>
<dbReference type="Gene3D" id="3.90.550.10">
    <property type="entry name" value="Spore Coat Polysaccharide Biosynthesis Protein SpsA, Chain A"/>
    <property type="match status" value="1"/>
</dbReference>
<keyword evidence="2" id="KW-0328">Glycosyltransferase</keyword>
<proteinExistence type="predicted"/>
<feature type="domain" description="Glycosyltransferase 2-like" evidence="8">
    <location>
        <begin position="4"/>
        <end position="83"/>
    </location>
</feature>
<dbReference type="Pfam" id="PF00535">
    <property type="entry name" value="Glycos_transf_2"/>
    <property type="match status" value="1"/>
</dbReference>
<evidence type="ECO:0000259" key="8">
    <source>
        <dbReference type="Pfam" id="PF00535"/>
    </source>
</evidence>
<gene>
    <name evidence="9" type="ORF">ENJ03_03280</name>
</gene>
<dbReference type="PANTHER" id="PTHR48090">
    <property type="entry name" value="UNDECAPRENYL-PHOSPHATE 4-DEOXY-4-FORMAMIDO-L-ARABINOSE TRANSFERASE-RELATED"/>
    <property type="match status" value="1"/>
</dbReference>
<organism evidence="9">
    <name type="scientific">Desulfofervidus auxilii</name>
    <dbReference type="NCBI Taxonomy" id="1621989"/>
    <lineage>
        <taxon>Bacteria</taxon>
        <taxon>Pseudomonadati</taxon>
        <taxon>Thermodesulfobacteriota</taxon>
        <taxon>Candidatus Desulfofervidia</taxon>
        <taxon>Candidatus Desulfofervidales</taxon>
        <taxon>Candidatus Desulfofervidaceae</taxon>
        <taxon>Candidatus Desulfofervidus</taxon>
    </lineage>
</organism>
<evidence type="ECO:0000256" key="3">
    <source>
        <dbReference type="ARBA" id="ARBA00022679"/>
    </source>
</evidence>
<keyword evidence="7" id="KW-0472">Membrane</keyword>
<sequence>MEISIVIPVYNEEQALPKLYNSLKKVLESLQKKYEIILVDDGSTDRTWEVLSVLRAKDDSLKIIRFTRNFGQTAAIAAGFYHA</sequence>
<reference evidence="9" key="1">
    <citation type="journal article" date="2020" name="mSystems">
        <title>Genome- and Community-Level Interaction Insights into Carbon Utilization and Element Cycling Functions of Hydrothermarchaeota in Hydrothermal Sediment.</title>
        <authorList>
            <person name="Zhou Z."/>
            <person name="Liu Y."/>
            <person name="Xu W."/>
            <person name="Pan J."/>
            <person name="Luo Z.H."/>
            <person name="Li M."/>
        </authorList>
    </citation>
    <scope>NUCLEOTIDE SEQUENCE [LARGE SCALE GENOMIC DNA]</scope>
    <source>
        <strain evidence="9">HyVt-45</strain>
    </source>
</reference>
<keyword evidence="4" id="KW-0812">Transmembrane</keyword>
<evidence type="ECO:0000256" key="6">
    <source>
        <dbReference type="ARBA" id="ARBA00022989"/>
    </source>
</evidence>
<dbReference type="GO" id="GO:0009103">
    <property type="term" value="P:lipopolysaccharide biosynthetic process"/>
    <property type="evidence" value="ECO:0007669"/>
    <property type="project" value="UniProtKB-KW"/>
</dbReference>
<evidence type="ECO:0000256" key="4">
    <source>
        <dbReference type="ARBA" id="ARBA00022692"/>
    </source>
</evidence>
<evidence type="ECO:0000256" key="7">
    <source>
        <dbReference type="ARBA" id="ARBA00023136"/>
    </source>
</evidence>
<dbReference type="GO" id="GO:0016757">
    <property type="term" value="F:glycosyltransferase activity"/>
    <property type="evidence" value="ECO:0007669"/>
    <property type="project" value="UniProtKB-KW"/>
</dbReference>
<evidence type="ECO:0000256" key="2">
    <source>
        <dbReference type="ARBA" id="ARBA00022676"/>
    </source>
</evidence>
<dbReference type="Proteomes" id="UP000886268">
    <property type="component" value="Unassembled WGS sequence"/>
</dbReference>
<dbReference type="SUPFAM" id="SSF53448">
    <property type="entry name" value="Nucleotide-diphospho-sugar transferases"/>
    <property type="match status" value="1"/>
</dbReference>
<dbReference type="AlphaFoldDB" id="A0A7V1N2K7"/>
<evidence type="ECO:0000256" key="5">
    <source>
        <dbReference type="ARBA" id="ARBA00022985"/>
    </source>
</evidence>
<keyword evidence="3" id="KW-0808">Transferase</keyword>
<comment type="caution">
    <text evidence="9">The sequence shown here is derived from an EMBL/GenBank/DDBJ whole genome shotgun (WGS) entry which is preliminary data.</text>
</comment>
<dbReference type="EMBL" id="DRKW01000190">
    <property type="protein sequence ID" value="HEB74224.1"/>
    <property type="molecule type" value="Genomic_DNA"/>
</dbReference>
<feature type="non-terminal residue" evidence="9">
    <location>
        <position position="83"/>
    </location>
</feature>